<protein>
    <recommendedName>
        <fullName evidence="3">Membrane or secreted protein</fullName>
    </recommendedName>
</protein>
<proteinExistence type="predicted"/>
<evidence type="ECO:0000313" key="1">
    <source>
        <dbReference type="EMBL" id="MFD2968143.1"/>
    </source>
</evidence>
<dbReference type="InterPro" id="IPR058060">
    <property type="entry name" value="HYC_CC_PP"/>
</dbReference>
<organism evidence="1 2">
    <name type="scientific">Sphingobacterium bambusae</name>
    <dbReference type="NCBI Taxonomy" id="662858"/>
    <lineage>
        <taxon>Bacteria</taxon>
        <taxon>Pseudomonadati</taxon>
        <taxon>Bacteroidota</taxon>
        <taxon>Sphingobacteriia</taxon>
        <taxon>Sphingobacteriales</taxon>
        <taxon>Sphingobacteriaceae</taxon>
        <taxon>Sphingobacterium</taxon>
    </lineage>
</organism>
<dbReference type="EMBL" id="JBHUPB010000008">
    <property type="protein sequence ID" value="MFD2968143.1"/>
    <property type="molecule type" value="Genomic_DNA"/>
</dbReference>
<gene>
    <name evidence="1" type="ORF">ACFS7Y_12135</name>
</gene>
<accession>A0ABW6BI04</accession>
<dbReference type="Proteomes" id="UP001597525">
    <property type="component" value="Unassembled WGS sequence"/>
</dbReference>
<keyword evidence="2" id="KW-1185">Reference proteome</keyword>
<dbReference type="RefSeq" id="WP_320185864.1">
    <property type="nucleotide sequence ID" value="NZ_CP138332.1"/>
</dbReference>
<name>A0ABW6BI04_9SPHI</name>
<comment type="caution">
    <text evidence="1">The sequence shown here is derived from an EMBL/GenBank/DDBJ whole genome shotgun (WGS) entry which is preliminary data.</text>
</comment>
<evidence type="ECO:0008006" key="3">
    <source>
        <dbReference type="Google" id="ProtNLM"/>
    </source>
</evidence>
<dbReference type="InterPro" id="IPR058512">
    <property type="entry name" value="DUF8199"/>
</dbReference>
<dbReference type="Pfam" id="PF26622">
    <property type="entry name" value="DUF8199"/>
    <property type="match status" value="1"/>
</dbReference>
<dbReference type="NCBIfam" id="NF047658">
    <property type="entry name" value="HYC_CC_PP"/>
    <property type="match status" value="1"/>
</dbReference>
<evidence type="ECO:0000313" key="2">
    <source>
        <dbReference type="Proteomes" id="UP001597525"/>
    </source>
</evidence>
<reference evidence="2" key="1">
    <citation type="journal article" date="2019" name="Int. J. Syst. Evol. Microbiol.">
        <title>The Global Catalogue of Microorganisms (GCM) 10K type strain sequencing project: providing services to taxonomists for standard genome sequencing and annotation.</title>
        <authorList>
            <consortium name="The Broad Institute Genomics Platform"/>
            <consortium name="The Broad Institute Genome Sequencing Center for Infectious Disease"/>
            <person name="Wu L."/>
            <person name="Ma J."/>
        </authorList>
    </citation>
    <scope>NUCLEOTIDE SEQUENCE [LARGE SCALE GENOMIC DNA]</scope>
    <source>
        <strain evidence="2">KCTC 22814</strain>
    </source>
</reference>
<sequence>MKIFLSYILLFLYTLTCTGTSVYMHLCGKGSIAIIQVQQPASEKECPLCAKTEKKSAAKHACSDKDDCCKDVKLDLKKGNQEIESTANSPTFLALSPAVITLYWIMLVPQEASAITQSTVSQPPPQLASASPPYLIHCNFRI</sequence>